<dbReference type="SFLD" id="SFLDG00179">
    <property type="entry name" value="mandelate_racemase"/>
    <property type="match status" value="1"/>
</dbReference>
<dbReference type="GO" id="GO:0000287">
    <property type="term" value="F:magnesium ion binding"/>
    <property type="evidence" value="ECO:0007669"/>
    <property type="project" value="TreeGrafter"/>
</dbReference>
<dbReference type="GO" id="GO:0009063">
    <property type="term" value="P:amino acid catabolic process"/>
    <property type="evidence" value="ECO:0007669"/>
    <property type="project" value="InterPro"/>
</dbReference>
<keyword evidence="3" id="KW-0460">Magnesium</keyword>
<dbReference type="InterPro" id="IPR013342">
    <property type="entry name" value="Mandelate_racemase_C"/>
</dbReference>
<evidence type="ECO:0000256" key="3">
    <source>
        <dbReference type="ARBA" id="ARBA00022842"/>
    </source>
</evidence>
<evidence type="ECO:0000256" key="1">
    <source>
        <dbReference type="ARBA" id="ARBA00001946"/>
    </source>
</evidence>
<dbReference type="PROSITE" id="PS00909">
    <property type="entry name" value="MR_MLE_2"/>
    <property type="match status" value="1"/>
</dbReference>
<dbReference type="SFLD" id="SFLDS00001">
    <property type="entry name" value="Enolase"/>
    <property type="match status" value="1"/>
</dbReference>
<dbReference type="InterPro" id="IPR018110">
    <property type="entry name" value="Mandel_Rmase/mucon_lact_enz_CS"/>
</dbReference>
<comment type="cofactor">
    <cofactor evidence="1">
        <name>Mg(2+)</name>
        <dbReference type="ChEBI" id="CHEBI:18420"/>
    </cofactor>
</comment>
<dbReference type="GO" id="GO:0016836">
    <property type="term" value="F:hydro-lyase activity"/>
    <property type="evidence" value="ECO:0007669"/>
    <property type="project" value="TreeGrafter"/>
</dbReference>
<dbReference type="EC" id="5.5.1.27" evidence="5"/>
<evidence type="ECO:0000259" key="4">
    <source>
        <dbReference type="SMART" id="SM00922"/>
    </source>
</evidence>
<dbReference type="SMART" id="SM00922">
    <property type="entry name" value="MR_MLE"/>
    <property type="match status" value="1"/>
</dbReference>
<keyword evidence="5" id="KW-0413">Isomerase</keyword>
<dbReference type="PANTHER" id="PTHR13794">
    <property type="entry name" value="ENOLASE SUPERFAMILY, MANDELATE RACEMASE"/>
    <property type="match status" value="1"/>
</dbReference>
<reference evidence="5" key="1">
    <citation type="submission" date="2019-06" db="EMBL/GenBank/DDBJ databases">
        <authorList>
            <person name="Murdoch R.W."/>
            <person name="Fathepure B."/>
        </authorList>
    </citation>
    <scope>NUCLEOTIDE SEQUENCE</scope>
</reference>
<keyword evidence="2" id="KW-0479">Metal-binding</keyword>
<organism evidence="5">
    <name type="scientific">uncultured organism</name>
    <dbReference type="NCBI Taxonomy" id="155900"/>
    <lineage>
        <taxon>unclassified sequences</taxon>
        <taxon>environmental samples</taxon>
    </lineage>
</organism>
<dbReference type="GO" id="GO:0016853">
    <property type="term" value="F:isomerase activity"/>
    <property type="evidence" value="ECO:0007669"/>
    <property type="project" value="UniProtKB-KW"/>
</dbReference>
<dbReference type="AlphaFoldDB" id="A0A5B8RGS4"/>
<dbReference type="Pfam" id="PF02746">
    <property type="entry name" value="MR_MLE_N"/>
    <property type="match status" value="1"/>
</dbReference>
<gene>
    <name evidence="5" type="primary">gci</name>
    <name evidence="5" type="ORF">KBTEX_03581</name>
</gene>
<sequence length="389" mass="41755">MNAPVTLPDAGPVSVSRVQAWVFRAPIDTPVRTSFGVMTDRPAVLVRVEDPDGAFGWGEIWCNFPTCGAEHRARLVDSVLAPRLVGRSFTSPDQAYARLAGETHTLVLQTREYGPVAQALAGVDLALWDLAARRRRVPLWQLLGADRQRVPVYASGINPELAGERVAECRAAGYRAFKIKVGFDAAADLSVARAAADDLGDGEQLMLDANQAWDRDTALDMVRHLPHERLEWLEEPMPVDSPAADWTTLARASPVALAGGENLADAPGFDQSIELGALSVLQPDLCKWGGITGCYTVARRARGAGRRYCPHYLGGGIGLIASAHLLAAAGGDGLLEVDSNPNPLRRTLAQPYPAVSDGGMTLSGDPGLGVEPDLETAARWQVLHTDRHR</sequence>
<dbReference type="Gene3D" id="3.20.20.120">
    <property type="entry name" value="Enolase-like C-terminal domain"/>
    <property type="match status" value="1"/>
</dbReference>
<protein>
    <submittedName>
        <fullName evidence="5">D-galactarolactone cycloisomerase</fullName>
        <ecNumber evidence="5">5.5.1.27</ecNumber>
    </submittedName>
</protein>
<dbReference type="PANTHER" id="PTHR13794:SF58">
    <property type="entry name" value="MITOCHONDRIAL ENOLASE SUPERFAMILY MEMBER 1"/>
    <property type="match status" value="1"/>
</dbReference>
<feature type="domain" description="Mandelate racemase/muconate lactonizing enzyme C-terminal" evidence="4">
    <location>
        <begin position="159"/>
        <end position="256"/>
    </location>
</feature>
<accession>A0A5B8RGS4</accession>
<name>A0A5B8RGS4_9ZZZZ</name>
<evidence type="ECO:0000256" key="2">
    <source>
        <dbReference type="ARBA" id="ARBA00022723"/>
    </source>
</evidence>
<dbReference type="Gene3D" id="3.30.390.10">
    <property type="entry name" value="Enolase-like, N-terminal domain"/>
    <property type="match status" value="1"/>
</dbReference>
<dbReference type="InterPro" id="IPR036849">
    <property type="entry name" value="Enolase-like_C_sf"/>
</dbReference>
<dbReference type="SUPFAM" id="SSF54826">
    <property type="entry name" value="Enolase N-terminal domain-like"/>
    <property type="match status" value="1"/>
</dbReference>
<dbReference type="InterPro" id="IPR046945">
    <property type="entry name" value="RHMD-like"/>
</dbReference>
<dbReference type="PROSITE" id="PS00908">
    <property type="entry name" value="MR_MLE_1"/>
    <property type="match status" value="1"/>
</dbReference>
<dbReference type="Pfam" id="PF13378">
    <property type="entry name" value="MR_MLE_C"/>
    <property type="match status" value="1"/>
</dbReference>
<dbReference type="InterPro" id="IPR013341">
    <property type="entry name" value="Mandelate_racemase_N_dom"/>
</dbReference>
<evidence type="ECO:0000313" key="5">
    <source>
        <dbReference type="EMBL" id="QEA07233.1"/>
    </source>
</evidence>
<dbReference type="GO" id="GO:0016052">
    <property type="term" value="P:carbohydrate catabolic process"/>
    <property type="evidence" value="ECO:0007669"/>
    <property type="project" value="TreeGrafter"/>
</dbReference>
<dbReference type="SUPFAM" id="SSF51604">
    <property type="entry name" value="Enolase C-terminal domain-like"/>
    <property type="match status" value="1"/>
</dbReference>
<dbReference type="CDD" id="cd03316">
    <property type="entry name" value="MR_like"/>
    <property type="match status" value="1"/>
</dbReference>
<dbReference type="EMBL" id="MN079217">
    <property type="protein sequence ID" value="QEA07233.1"/>
    <property type="molecule type" value="Genomic_DNA"/>
</dbReference>
<proteinExistence type="predicted"/>
<dbReference type="InterPro" id="IPR029017">
    <property type="entry name" value="Enolase-like_N"/>
</dbReference>
<dbReference type="InterPro" id="IPR029065">
    <property type="entry name" value="Enolase_C-like"/>
</dbReference>